<dbReference type="Proteomes" id="UP000681720">
    <property type="component" value="Unassembled WGS sequence"/>
</dbReference>
<keyword evidence="2" id="KW-0479">Metal-binding</keyword>
<dbReference type="SUPFAM" id="SSF53098">
    <property type="entry name" value="Ribonuclease H-like"/>
    <property type="match status" value="1"/>
</dbReference>
<evidence type="ECO:0000256" key="6">
    <source>
        <dbReference type="SAM" id="MobiDB-lite"/>
    </source>
</evidence>
<evidence type="ECO:0000313" key="8">
    <source>
        <dbReference type="Proteomes" id="UP000681720"/>
    </source>
</evidence>
<dbReference type="GO" id="GO:0008270">
    <property type="term" value="F:zinc ion binding"/>
    <property type="evidence" value="ECO:0007669"/>
    <property type="project" value="UniProtKB-KW"/>
</dbReference>
<feature type="region of interest" description="Disordered" evidence="6">
    <location>
        <begin position="108"/>
        <end position="205"/>
    </location>
</feature>
<organism evidence="7 8">
    <name type="scientific">Rotaria magnacalcarata</name>
    <dbReference type="NCBI Taxonomy" id="392030"/>
    <lineage>
        <taxon>Eukaryota</taxon>
        <taxon>Metazoa</taxon>
        <taxon>Spiralia</taxon>
        <taxon>Gnathifera</taxon>
        <taxon>Rotifera</taxon>
        <taxon>Eurotatoria</taxon>
        <taxon>Bdelloidea</taxon>
        <taxon>Philodinida</taxon>
        <taxon>Philodinidae</taxon>
        <taxon>Rotaria</taxon>
    </lineage>
</organism>
<feature type="compositionally biased region" description="Basic and acidic residues" evidence="6">
    <location>
        <begin position="196"/>
        <end position="205"/>
    </location>
</feature>
<protein>
    <submittedName>
        <fullName evidence="7">Uncharacterized protein</fullName>
    </submittedName>
</protein>
<proteinExistence type="predicted"/>
<evidence type="ECO:0000256" key="1">
    <source>
        <dbReference type="ARBA" id="ARBA00004123"/>
    </source>
</evidence>
<accession>A0A8S2R651</accession>
<evidence type="ECO:0000256" key="5">
    <source>
        <dbReference type="ARBA" id="ARBA00023242"/>
    </source>
</evidence>
<dbReference type="GO" id="GO:0005634">
    <property type="term" value="C:nucleus"/>
    <property type="evidence" value="ECO:0007669"/>
    <property type="project" value="UniProtKB-SubCell"/>
</dbReference>
<dbReference type="PANTHER" id="PTHR46481">
    <property type="entry name" value="ZINC FINGER BED DOMAIN-CONTAINING PROTEIN 4"/>
    <property type="match status" value="1"/>
</dbReference>
<dbReference type="AlphaFoldDB" id="A0A8S2R651"/>
<comment type="caution">
    <text evidence="7">The sequence shown here is derived from an EMBL/GenBank/DDBJ whole genome shotgun (WGS) entry which is preliminary data.</text>
</comment>
<gene>
    <name evidence="7" type="ORF">GIL414_LOCUS19496</name>
</gene>
<keyword evidence="4" id="KW-0862">Zinc</keyword>
<dbReference type="PANTHER" id="PTHR46481:SF10">
    <property type="entry name" value="ZINC FINGER BED DOMAIN-CONTAINING PROTEIN 39"/>
    <property type="match status" value="1"/>
</dbReference>
<dbReference type="EMBL" id="CAJOBJ010009967">
    <property type="protein sequence ID" value="CAF4150455.1"/>
    <property type="molecule type" value="Genomic_DNA"/>
</dbReference>
<name>A0A8S2R651_9BILA</name>
<evidence type="ECO:0000313" key="7">
    <source>
        <dbReference type="EMBL" id="CAF4150455.1"/>
    </source>
</evidence>
<feature type="compositionally biased region" description="Acidic residues" evidence="6">
    <location>
        <begin position="108"/>
        <end position="184"/>
    </location>
</feature>
<evidence type="ECO:0000256" key="4">
    <source>
        <dbReference type="ARBA" id="ARBA00022833"/>
    </source>
</evidence>
<keyword evidence="3" id="KW-0863">Zinc-finger</keyword>
<evidence type="ECO:0000256" key="2">
    <source>
        <dbReference type="ARBA" id="ARBA00022723"/>
    </source>
</evidence>
<reference evidence="7" key="1">
    <citation type="submission" date="2021-02" db="EMBL/GenBank/DDBJ databases">
        <authorList>
            <person name="Nowell W R."/>
        </authorList>
    </citation>
    <scope>NUCLEOTIDE SEQUENCE</scope>
</reference>
<comment type="subcellular location">
    <subcellularLocation>
        <location evidence="1">Nucleus</location>
    </subcellularLocation>
</comment>
<dbReference type="InterPro" id="IPR012337">
    <property type="entry name" value="RNaseH-like_sf"/>
</dbReference>
<sequence>MRDFLAAAVPGYPGPHERTLQRNIKKLYANKLFELREKLKNVQYVCLTTDLWRRPRQHHYLCATIHYVDENFGNVSTIVSCRRFHGRHLAVRIRNHICRIVNRSQNFDVDDDSDGIQNEGDEMDESDQEDELNDELEDREEETPTTLDDDSDGSGDHDSADDDDDICEVPEDDTDNVSSDEEPEKNETTSDNNAFDIKDISLHSV</sequence>
<keyword evidence="5" id="KW-0539">Nucleus</keyword>
<evidence type="ECO:0000256" key="3">
    <source>
        <dbReference type="ARBA" id="ARBA00022771"/>
    </source>
</evidence>
<dbReference type="InterPro" id="IPR052035">
    <property type="entry name" value="ZnF_BED_domain_contain"/>
</dbReference>
<feature type="non-terminal residue" evidence="7">
    <location>
        <position position="1"/>
    </location>
</feature>